<evidence type="ECO:0000313" key="4">
    <source>
        <dbReference type="EMBL" id="MBD5779936.1"/>
    </source>
</evidence>
<evidence type="ECO:0000313" key="2">
    <source>
        <dbReference type="EMBL" id="MBD5779805.1"/>
    </source>
</evidence>
<dbReference type="EMBL" id="JACYFG010000023">
    <property type="protein sequence ID" value="MBD5779936.1"/>
    <property type="molecule type" value="Genomic_DNA"/>
</dbReference>
<proteinExistence type="predicted"/>
<dbReference type="RefSeq" id="WP_191616794.1">
    <property type="nucleotide sequence ID" value="NZ_JACYFG010000012.1"/>
</dbReference>
<gene>
    <name evidence="1" type="ORF">IEN85_09140</name>
    <name evidence="2" type="ORF">IEN85_09900</name>
    <name evidence="3" type="ORF">IEN85_09935</name>
    <name evidence="4" type="ORF">IEN85_10590</name>
</gene>
<keyword evidence="5" id="KW-1185">Reference proteome</keyword>
<comment type="caution">
    <text evidence="4">The sequence shown here is derived from an EMBL/GenBank/DDBJ whole genome shotgun (WGS) entry which is preliminary data.</text>
</comment>
<sequence length="122" mass="14297">MKRSLLITIVILGVISSAWAVIKLNTPEEWKCLESELKSEAFPHTYQEPSLFDNIVQNDGKVITHYDLKTKEEYQRLLKKDLIYGYYVNCRLHENGTIDYEKIFYLHGKEFVLGKGTIKNIR</sequence>
<protein>
    <submittedName>
        <fullName evidence="4">Uncharacterized protein</fullName>
    </submittedName>
</protein>
<dbReference type="AlphaFoldDB" id="A0A927F900"/>
<reference evidence="4" key="1">
    <citation type="submission" date="2020-09" db="EMBL/GenBank/DDBJ databases">
        <title>Pelagicoccus enzymogenes sp. nov. with an EPS production, isolated from marine sediment.</title>
        <authorList>
            <person name="Feng X."/>
        </authorList>
    </citation>
    <scope>NUCLEOTIDE SEQUENCE</scope>
    <source>
        <strain evidence="4">NFK12</strain>
    </source>
</reference>
<evidence type="ECO:0000313" key="5">
    <source>
        <dbReference type="Proteomes" id="UP000622317"/>
    </source>
</evidence>
<dbReference type="EMBL" id="JACYFG010000014">
    <property type="protein sequence ID" value="MBD5779805.1"/>
    <property type="molecule type" value="Genomic_DNA"/>
</dbReference>
<accession>A0A927F900</accession>
<dbReference type="EMBL" id="JACYFG010000015">
    <property type="protein sequence ID" value="MBD5779812.1"/>
    <property type="molecule type" value="Genomic_DNA"/>
</dbReference>
<evidence type="ECO:0000313" key="3">
    <source>
        <dbReference type="EMBL" id="MBD5779812.1"/>
    </source>
</evidence>
<dbReference type="Proteomes" id="UP000622317">
    <property type="component" value="Unassembled WGS sequence"/>
</dbReference>
<evidence type="ECO:0000313" key="1">
    <source>
        <dbReference type="EMBL" id="MBD5779658.1"/>
    </source>
</evidence>
<dbReference type="EMBL" id="JACYFG010000012">
    <property type="protein sequence ID" value="MBD5779658.1"/>
    <property type="molecule type" value="Genomic_DNA"/>
</dbReference>
<organism evidence="4 5">
    <name type="scientific">Pelagicoccus enzymogenes</name>
    <dbReference type="NCBI Taxonomy" id="2773457"/>
    <lineage>
        <taxon>Bacteria</taxon>
        <taxon>Pseudomonadati</taxon>
        <taxon>Verrucomicrobiota</taxon>
        <taxon>Opitutia</taxon>
        <taxon>Puniceicoccales</taxon>
        <taxon>Pelagicoccaceae</taxon>
        <taxon>Pelagicoccus</taxon>
    </lineage>
</organism>
<name>A0A927F900_9BACT</name>